<dbReference type="AlphaFoldDB" id="A0A1F6FZS3"/>
<dbReference type="Proteomes" id="UP000178601">
    <property type="component" value="Unassembled WGS sequence"/>
</dbReference>
<name>A0A1F6FZS3_9BACT</name>
<evidence type="ECO:0000256" key="1">
    <source>
        <dbReference type="SAM" id="Phobius"/>
    </source>
</evidence>
<proteinExistence type="predicted"/>
<keyword evidence="1" id="KW-1133">Transmembrane helix</keyword>
<keyword evidence="1" id="KW-0812">Transmembrane</keyword>
<dbReference type="EMBL" id="MFMQ01000055">
    <property type="protein sequence ID" value="OGG91344.1"/>
    <property type="molecule type" value="Genomic_DNA"/>
</dbReference>
<feature type="transmembrane region" description="Helical" evidence="1">
    <location>
        <begin position="59"/>
        <end position="75"/>
    </location>
</feature>
<feature type="transmembrane region" description="Helical" evidence="1">
    <location>
        <begin position="112"/>
        <end position="131"/>
    </location>
</feature>
<gene>
    <name evidence="2" type="ORF">A3H16_00005</name>
</gene>
<evidence type="ECO:0000313" key="2">
    <source>
        <dbReference type="EMBL" id="OGG91344.1"/>
    </source>
</evidence>
<comment type="caution">
    <text evidence="2">The sequence shown here is derived from an EMBL/GenBank/DDBJ whole genome shotgun (WGS) entry which is preliminary data.</text>
</comment>
<organism evidence="2 3">
    <name type="scientific">Candidatus Kaiserbacteria bacterium RIFCSPLOWO2_12_FULL_53_8</name>
    <dbReference type="NCBI Taxonomy" id="1798529"/>
    <lineage>
        <taxon>Bacteria</taxon>
        <taxon>Candidatus Kaiseribacteriota</taxon>
    </lineage>
</organism>
<protein>
    <submittedName>
        <fullName evidence="2">Uncharacterized protein</fullName>
    </submittedName>
</protein>
<feature type="transmembrane region" description="Helical" evidence="1">
    <location>
        <begin position="87"/>
        <end position="106"/>
    </location>
</feature>
<feature type="transmembrane region" description="Helical" evidence="1">
    <location>
        <begin position="6"/>
        <end position="25"/>
    </location>
</feature>
<reference evidence="2 3" key="1">
    <citation type="journal article" date="2016" name="Nat. Commun.">
        <title>Thousands of microbial genomes shed light on interconnected biogeochemical processes in an aquifer system.</title>
        <authorList>
            <person name="Anantharaman K."/>
            <person name="Brown C.T."/>
            <person name="Hug L.A."/>
            <person name="Sharon I."/>
            <person name="Castelle C.J."/>
            <person name="Probst A.J."/>
            <person name="Thomas B.C."/>
            <person name="Singh A."/>
            <person name="Wilkins M.J."/>
            <person name="Karaoz U."/>
            <person name="Brodie E.L."/>
            <person name="Williams K.H."/>
            <person name="Hubbard S.S."/>
            <person name="Banfield J.F."/>
        </authorList>
    </citation>
    <scope>NUCLEOTIDE SEQUENCE [LARGE SCALE GENOMIC DNA]</scope>
</reference>
<evidence type="ECO:0000313" key="3">
    <source>
        <dbReference type="Proteomes" id="UP000178601"/>
    </source>
</evidence>
<sequence length="141" mass="15262">AGAGAGAWVSAITVLGCSAIALTAFFRGEREITKTDWLCFIGALLGIVLWRITDEPLTAVVVVTVVDVFAFAPTFRKSYMKPHEETISTYVLSTLKYVLGIAALGSFNATTLLFPVAVCLLNSSLVTMLFIRRRQLKTTNA</sequence>
<feature type="non-terminal residue" evidence="2">
    <location>
        <position position="1"/>
    </location>
</feature>
<accession>A0A1F6FZS3</accession>
<keyword evidence="1" id="KW-0472">Membrane</keyword>
<feature type="transmembrane region" description="Helical" evidence="1">
    <location>
        <begin position="37"/>
        <end position="53"/>
    </location>
</feature>